<accession>A0A285PU82</accession>
<feature type="compositionally biased region" description="Polar residues" evidence="1">
    <location>
        <begin position="243"/>
        <end position="257"/>
    </location>
</feature>
<proteinExistence type="predicted"/>
<dbReference type="EMBL" id="LT907978">
    <property type="protein sequence ID" value="SOB72726.1"/>
    <property type="molecule type" value="Genomic_DNA"/>
</dbReference>
<evidence type="ECO:0000256" key="2">
    <source>
        <dbReference type="SAM" id="SignalP"/>
    </source>
</evidence>
<evidence type="ECO:0000313" key="5">
    <source>
        <dbReference type="Proteomes" id="UP000217549"/>
    </source>
</evidence>
<dbReference type="STRING" id="39488.ERS852450_02729"/>
<feature type="compositionally biased region" description="Low complexity" evidence="1">
    <location>
        <begin position="258"/>
        <end position="298"/>
    </location>
</feature>
<evidence type="ECO:0000313" key="4">
    <source>
        <dbReference type="EMBL" id="SOB72726.1"/>
    </source>
</evidence>
<evidence type="ECO:0000256" key="1">
    <source>
        <dbReference type="SAM" id="MobiDB-lite"/>
    </source>
</evidence>
<sequence length="446" mass="48039">MKRKRGLVHVILALLMSMLLVVSTGCGKSGSGDSSSDKKTDKTETLADVNTIPEDGVITKEQFKTVAGENKKVQFKGTTDDGITYIWTYDCSKIQNPADQNLKIDFSEKGLDDLKKQANNANDALKMTMYGKGLICVPDLEVQLPEAWQSNSAYLVKEQSGKLARMSDVAVTAQVKEEDTKKQDKKSQDTNTEEEDSSNKTAESATQAKKDTKPKEGTTSLKMSVTSLDGDCYIIGGITEQQNKGAASANKAENGTMNSKSEGSDESGNSGENSYNEEGSSGSGDVSDGGASSSGSSSKQDVANDEEVSGSSHTCTISISCATILNNMSDLKSGKEEFVPSDGWILAASEVEFTEGESVHDVLQRVCKDAGIQMESSFTPAYNSAYVEGINNLYEFDCGQLSGWMYNVNGWFPNYGCSKYTVQDGDVINWVYTCNLGKDVGDNSMY</sequence>
<reference evidence="5" key="1">
    <citation type="submission" date="2017-09" db="EMBL/GenBank/DDBJ databases">
        <authorList>
            <person name="Shetty A S."/>
        </authorList>
    </citation>
    <scope>NUCLEOTIDE SEQUENCE [LARGE SCALE GENOMIC DNA]</scope>
</reference>
<dbReference type="InterPro" id="IPR027954">
    <property type="entry name" value="Transcobalamin-like_C"/>
</dbReference>
<organism evidence="4 5">
    <name type="scientific">Anaerobutyricum hallii</name>
    <dbReference type="NCBI Taxonomy" id="39488"/>
    <lineage>
        <taxon>Bacteria</taxon>
        <taxon>Bacillati</taxon>
        <taxon>Bacillota</taxon>
        <taxon>Clostridia</taxon>
        <taxon>Lachnospirales</taxon>
        <taxon>Lachnospiraceae</taxon>
        <taxon>Anaerobutyricum</taxon>
    </lineage>
</organism>
<protein>
    <recommendedName>
        <fullName evidence="3">Transcobalamin-like C-terminal domain-containing protein</fullName>
    </recommendedName>
</protein>
<feature type="signal peptide" evidence="2">
    <location>
        <begin position="1"/>
        <end position="24"/>
    </location>
</feature>
<keyword evidence="2" id="KW-0732">Signal</keyword>
<dbReference type="Proteomes" id="UP000217549">
    <property type="component" value="Chromosome I"/>
</dbReference>
<feature type="region of interest" description="Disordered" evidence="1">
    <location>
        <begin position="243"/>
        <end position="309"/>
    </location>
</feature>
<dbReference type="KEGG" id="ehl:EHLA_2093"/>
<feature type="compositionally biased region" description="Basic and acidic residues" evidence="1">
    <location>
        <begin position="175"/>
        <end position="188"/>
    </location>
</feature>
<dbReference type="RefSeq" id="WP_242970715.1">
    <property type="nucleotide sequence ID" value="NZ_LT907978.1"/>
</dbReference>
<keyword evidence="5" id="KW-1185">Reference proteome</keyword>
<feature type="domain" description="Transcobalamin-like C-terminal" evidence="3">
    <location>
        <begin position="356"/>
        <end position="433"/>
    </location>
</feature>
<dbReference type="AlphaFoldDB" id="A0A285PU82"/>
<dbReference type="Pfam" id="PF14478">
    <property type="entry name" value="DUF4430"/>
    <property type="match status" value="1"/>
</dbReference>
<evidence type="ECO:0000259" key="3">
    <source>
        <dbReference type="Pfam" id="PF14478"/>
    </source>
</evidence>
<dbReference type="Gene3D" id="2.170.130.30">
    <property type="match status" value="1"/>
</dbReference>
<name>A0A285PU82_9FIRM</name>
<feature type="region of interest" description="Disordered" evidence="1">
    <location>
        <begin position="172"/>
        <end position="222"/>
    </location>
</feature>
<feature type="chain" id="PRO_5039295215" description="Transcobalamin-like C-terminal domain-containing protein" evidence="2">
    <location>
        <begin position="25"/>
        <end position="446"/>
    </location>
</feature>
<gene>
    <name evidence="4" type="ORF">EHLA_2093</name>
</gene>
<dbReference type="PROSITE" id="PS51257">
    <property type="entry name" value="PROKAR_LIPOPROTEIN"/>
    <property type="match status" value="1"/>
</dbReference>